<dbReference type="EMBL" id="JACHIO010000020">
    <property type="protein sequence ID" value="MBB5065842.1"/>
    <property type="molecule type" value="Genomic_DNA"/>
</dbReference>
<dbReference type="AlphaFoldDB" id="A0A7W7ZTG5"/>
<accession>A0A7W7ZTG5</accession>
<gene>
    <name evidence="2" type="ORF">HDF15_004212</name>
</gene>
<evidence type="ECO:0000313" key="2">
    <source>
        <dbReference type="EMBL" id="MBB5065842.1"/>
    </source>
</evidence>
<keyword evidence="1" id="KW-0472">Membrane</keyword>
<feature type="transmembrane region" description="Helical" evidence="1">
    <location>
        <begin position="36"/>
        <end position="55"/>
    </location>
</feature>
<sequence>MMHFANEPIPLLLLIVPVFATLLGGLLALQFRRSLALLMALGAGLLLGAAFLDLLPEALSLGALVEIRSADILALVLISFLLFWSIQSGLDGLAARWGGGSGSSGRTLGKIGGGMLIFHSLRDGMAIGLSYAASHPAGYAVAVGIAAHDIGDGMNTVILTTGGDQPRLSDYLFLAADCLAPLAGGLLTVWWTFSSGSSAMLLAVASGFFLQMATSDFLPEVRQHKGLRYMLPTVLSGSALIYVANLLVDRFH</sequence>
<reference evidence="2 3" key="1">
    <citation type="submission" date="2020-08" db="EMBL/GenBank/DDBJ databases">
        <title>Genomic Encyclopedia of Type Strains, Phase IV (KMG-V): Genome sequencing to study the core and pangenomes of soil and plant-associated prokaryotes.</title>
        <authorList>
            <person name="Whitman W."/>
        </authorList>
    </citation>
    <scope>NUCLEOTIDE SEQUENCE [LARGE SCALE GENOMIC DNA]</scope>
    <source>
        <strain evidence="2 3">X5P3</strain>
    </source>
</reference>
<feature type="transmembrane region" description="Helical" evidence="1">
    <location>
        <begin position="12"/>
        <end position="29"/>
    </location>
</feature>
<feature type="transmembrane region" description="Helical" evidence="1">
    <location>
        <begin position="230"/>
        <end position="248"/>
    </location>
</feature>
<comment type="caution">
    <text evidence="2">The sequence shown here is derived from an EMBL/GenBank/DDBJ whole genome shotgun (WGS) entry which is preliminary data.</text>
</comment>
<keyword evidence="1" id="KW-0812">Transmembrane</keyword>
<dbReference type="Proteomes" id="UP000584867">
    <property type="component" value="Unassembled WGS sequence"/>
</dbReference>
<organism evidence="2 3">
    <name type="scientific">Granulicella mallensis</name>
    <dbReference type="NCBI Taxonomy" id="940614"/>
    <lineage>
        <taxon>Bacteria</taxon>
        <taxon>Pseudomonadati</taxon>
        <taxon>Acidobacteriota</taxon>
        <taxon>Terriglobia</taxon>
        <taxon>Terriglobales</taxon>
        <taxon>Acidobacteriaceae</taxon>
        <taxon>Granulicella</taxon>
    </lineage>
</organism>
<evidence type="ECO:0000256" key="1">
    <source>
        <dbReference type="SAM" id="Phobius"/>
    </source>
</evidence>
<name>A0A7W7ZTG5_9BACT</name>
<evidence type="ECO:0000313" key="3">
    <source>
        <dbReference type="Proteomes" id="UP000584867"/>
    </source>
</evidence>
<protein>
    <submittedName>
        <fullName evidence="2">Zinc transporter ZupT</fullName>
    </submittedName>
</protein>
<keyword evidence="1" id="KW-1133">Transmembrane helix</keyword>
<feature type="transmembrane region" description="Helical" evidence="1">
    <location>
        <begin position="171"/>
        <end position="193"/>
    </location>
</feature>
<proteinExistence type="predicted"/>
<feature type="transmembrane region" description="Helical" evidence="1">
    <location>
        <begin position="67"/>
        <end position="86"/>
    </location>
</feature>